<dbReference type="InterPro" id="IPR032585">
    <property type="entry name" value="DUF4912"/>
</dbReference>
<dbReference type="AlphaFoldDB" id="A0A1S2LR16"/>
<feature type="compositionally biased region" description="Polar residues" evidence="1">
    <location>
        <begin position="42"/>
        <end position="58"/>
    </location>
</feature>
<keyword evidence="4" id="KW-1185">Reference proteome</keyword>
<reference evidence="3" key="4">
    <citation type="submission" date="2020-10" db="EMBL/GenBank/DDBJ databases">
        <authorList>
            <person name="Bassil N.M."/>
            <person name="Lloyd J.R."/>
        </authorList>
    </citation>
    <scope>NUCLEOTIDE SEQUENCE</scope>
    <source>
        <strain evidence="3">NB2006</strain>
    </source>
</reference>
<dbReference type="RefSeq" id="WP_071317338.1">
    <property type="nucleotide sequence ID" value="NZ_CP063356.2"/>
</dbReference>
<dbReference type="Gene3D" id="1.10.10.60">
    <property type="entry name" value="Homeodomain-like"/>
    <property type="match status" value="1"/>
</dbReference>
<gene>
    <name evidence="3" type="ORF">AWH56_000095</name>
    <name evidence="2" type="ORF">AWH56_12065</name>
</gene>
<dbReference type="OrthoDB" id="9812700at2"/>
<protein>
    <submittedName>
        <fullName evidence="3">DUF4912 domain-containing protein</fullName>
    </submittedName>
</protein>
<sequence length="221" mass="25918">MISEIIKLKNDGLSIKQIATELNIPVSKIQYRWNKHRKEQSEVGSSNVQKKVQTNNLNKKSDAKVHDDHKQTNQCVLMAQSPRTLFCYWKVSSHKINATLHHLNEKWCSLERKIRIYDITSILFRGDNAHRYQEFSLPINCTDWFFYHLIPNRTYCVDIGVVSKDGNFFPLLRSNPIDTPRSTSYETGLYTNGVSKWKEGKCNEPEWLEGYSSYSYYEKLK</sequence>
<dbReference type="KEGG" id="aia:AWH56_000095"/>
<evidence type="ECO:0000313" key="3">
    <source>
        <dbReference type="EMBL" id="QOY36140.1"/>
    </source>
</evidence>
<reference evidence="3 4" key="3">
    <citation type="journal article" date="2019" name="Int. J. Syst. Evol. Microbiol.">
        <title>Anaerobacillus isosaccharinicus sp. nov., an alkaliphilic bacterium which degrades isosaccharinic acid.</title>
        <authorList>
            <person name="Bassil N.M."/>
            <person name="Lloyd J.R."/>
        </authorList>
    </citation>
    <scope>NUCLEOTIDE SEQUENCE [LARGE SCALE GENOMIC DNA]</scope>
    <source>
        <strain evidence="3 4">NB2006</strain>
    </source>
</reference>
<accession>A0A1S2LR16</accession>
<dbReference type="Proteomes" id="UP000180175">
    <property type="component" value="Chromosome"/>
</dbReference>
<evidence type="ECO:0000313" key="4">
    <source>
        <dbReference type="Proteomes" id="UP000180175"/>
    </source>
</evidence>
<dbReference type="Pfam" id="PF16258">
    <property type="entry name" value="DUF4912"/>
    <property type="match status" value="1"/>
</dbReference>
<evidence type="ECO:0000256" key="1">
    <source>
        <dbReference type="SAM" id="MobiDB-lite"/>
    </source>
</evidence>
<dbReference type="EMBL" id="CP063356">
    <property type="protein sequence ID" value="QOY36140.1"/>
    <property type="molecule type" value="Genomic_DNA"/>
</dbReference>
<feature type="region of interest" description="Disordered" evidence="1">
    <location>
        <begin position="38"/>
        <end position="65"/>
    </location>
</feature>
<dbReference type="EMBL" id="LQXD01000109">
    <property type="protein sequence ID" value="OIJ14948.1"/>
    <property type="molecule type" value="Genomic_DNA"/>
</dbReference>
<reference evidence="3 4" key="2">
    <citation type="journal article" date="2017" name="Genome Announc.">
        <title>Draft Genome Sequences of Four Alkaliphilic Bacteria Belonging to the Anaerobacillus Genus.</title>
        <authorList>
            <person name="Bassil N.M."/>
            <person name="Lloyd J.R."/>
        </authorList>
    </citation>
    <scope>NUCLEOTIDE SEQUENCE [LARGE SCALE GENOMIC DNA]</scope>
    <source>
        <strain evidence="3 4">NB2006</strain>
    </source>
</reference>
<name>A0A1S2LR16_9BACI</name>
<evidence type="ECO:0000313" key="2">
    <source>
        <dbReference type="EMBL" id="OIJ14948.1"/>
    </source>
</evidence>
<organism evidence="2 4">
    <name type="scientific">Anaerobacillus isosaccharinicus</name>
    <dbReference type="NCBI Taxonomy" id="1532552"/>
    <lineage>
        <taxon>Bacteria</taxon>
        <taxon>Bacillati</taxon>
        <taxon>Bacillota</taxon>
        <taxon>Bacilli</taxon>
        <taxon>Bacillales</taxon>
        <taxon>Bacillaceae</taxon>
        <taxon>Anaerobacillus</taxon>
    </lineage>
</organism>
<proteinExistence type="predicted"/>
<reference evidence="2 4" key="1">
    <citation type="submission" date="2016-10" db="EMBL/GenBank/DDBJ databases">
        <title>Draft genome sequences of four alkaliphilic bacteria belonging to the Anaerobacillus genus.</title>
        <authorList>
            <person name="Bassil N.M."/>
            <person name="Lloyd J.R."/>
        </authorList>
    </citation>
    <scope>NUCLEOTIDE SEQUENCE [LARGE SCALE GENOMIC DNA]</scope>
    <source>
        <strain evidence="2 4">NB2006</strain>
    </source>
</reference>